<sequence length="102" mass="11678">MEVDKAWLWNILLTNEAYFHRQGSFNTQNCRILLREDPFQMLPLPLHSPKITVWCGFTVAFIVDPFFCEEICPSGPVTCTVNGACHESLLRNQLIPALQQRG</sequence>
<reference evidence="1 2" key="1">
    <citation type="journal article" date="2019" name="Sci. Rep.">
        <title>Orb-weaving spider Araneus ventricosus genome elucidates the spidroin gene catalogue.</title>
        <authorList>
            <person name="Kono N."/>
            <person name="Nakamura H."/>
            <person name="Ohtoshi R."/>
            <person name="Moran D.A.P."/>
            <person name="Shinohara A."/>
            <person name="Yoshida Y."/>
            <person name="Fujiwara M."/>
            <person name="Mori M."/>
            <person name="Tomita M."/>
            <person name="Arakawa K."/>
        </authorList>
    </citation>
    <scope>NUCLEOTIDE SEQUENCE [LARGE SCALE GENOMIC DNA]</scope>
</reference>
<evidence type="ECO:0000313" key="2">
    <source>
        <dbReference type="Proteomes" id="UP000499080"/>
    </source>
</evidence>
<dbReference type="GO" id="GO:0003676">
    <property type="term" value="F:nucleic acid binding"/>
    <property type="evidence" value="ECO:0007669"/>
    <property type="project" value="InterPro"/>
</dbReference>
<keyword evidence="2" id="KW-1185">Reference proteome</keyword>
<organism evidence="1 2">
    <name type="scientific">Araneus ventricosus</name>
    <name type="common">Orbweaver spider</name>
    <name type="synonym">Epeira ventricosa</name>
    <dbReference type="NCBI Taxonomy" id="182803"/>
    <lineage>
        <taxon>Eukaryota</taxon>
        <taxon>Metazoa</taxon>
        <taxon>Ecdysozoa</taxon>
        <taxon>Arthropoda</taxon>
        <taxon>Chelicerata</taxon>
        <taxon>Arachnida</taxon>
        <taxon>Araneae</taxon>
        <taxon>Araneomorphae</taxon>
        <taxon>Entelegynae</taxon>
        <taxon>Araneoidea</taxon>
        <taxon>Araneidae</taxon>
        <taxon>Araneus</taxon>
    </lineage>
</organism>
<proteinExistence type="predicted"/>
<evidence type="ECO:0000313" key="1">
    <source>
        <dbReference type="EMBL" id="GBM61491.1"/>
    </source>
</evidence>
<comment type="caution">
    <text evidence="1">The sequence shown here is derived from an EMBL/GenBank/DDBJ whole genome shotgun (WGS) entry which is preliminary data.</text>
</comment>
<name>A0A4Y2H8J4_ARAVE</name>
<dbReference type="OrthoDB" id="6432521at2759"/>
<gene>
    <name evidence="1" type="ORF">AVEN_163882_1</name>
</gene>
<accession>A0A4Y2H8J4</accession>
<dbReference type="AlphaFoldDB" id="A0A4Y2H8J4"/>
<dbReference type="InterPro" id="IPR036397">
    <property type="entry name" value="RNaseH_sf"/>
</dbReference>
<dbReference type="Gene3D" id="3.30.420.10">
    <property type="entry name" value="Ribonuclease H-like superfamily/Ribonuclease H"/>
    <property type="match status" value="1"/>
</dbReference>
<dbReference type="Proteomes" id="UP000499080">
    <property type="component" value="Unassembled WGS sequence"/>
</dbReference>
<protein>
    <submittedName>
        <fullName evidence="1">Uncharacterized protein</fullName>
    </submittedName>
</protein>
<dbReference type="EMBL" id="BGPR01001768">
    <property type="protein sequence ID" value="GBM61491.1"/>
    <property type="molecule type" value="Genomic_DNA"/>
</dbReference>